<comment type="caution">
    <text evidence="1">The sequence shown here is derived from an EMBL/GenBank/DDBJ whole genome shotgun (WGS) entry which is preliminary data.</text>
</comment>
<evidence type="ECO:0000313" key="1">
    <source>
        <dbReference type="EMBL" id="MPM64595.1"/>
    </source>
</evidence>
<name>A0A645BGU3_9ZZZZ</name>
<protein>
    <submittedName>
        <fullName evidence="1">Uncharacterized protein</fullName>
    </submittedName>
</protein>
<organism evidence="1">
    <name type="scientific">bioreactor metagenome</name>
    <dbReference type="NCBI Taxonomy" id="1076179"/>
    <lineage>
        <taxon>unclassified sequences</taxon>
        <taxon>metagenomes</taxon>
        <taxon>ecological metagenomes</taxon>
    </lineage>
</organism>
<sequence length="109" mass="12479">MHLGWREIDQLAFQYNAGAQKFISGYAVFASHDCLLYLYAGLVEIVQNVYEFFFRIQALIIHLEYADIVIRSCDTHDHRAVSVVIKPDSSYPAAIVAFNQICFAYDILI</sequence>
<gene>
    <name evidence="1" type="ORF">SDC9_111482</name>
</gene>
<dbReference type="AlphaFoldDB" id="A0A645BGU3"/>
<accession>A0A645BGU3</accession>
<proteinExistence type="predicted"/>
<dbReference type="EMBL" id="VSSQ01020041">
    <property type="protein sequence ID" value="MPM64595.1"/>
    <property type="molecule type" value="Genomic_DNA"/>
</dbReference>
<reference evidence="1" key="1">
    <citation type="submission" date="2019-08" db="EMBL/GenBank/DDBJ databases">
        <authorList>
            <person name="Kucharzyk K."/>
            <person name="Murdoch R.W."/>
            <person name="Higgins S."/>
            <person name="Loffler F."/>
        </authorList>
    </citation>
    <scope>NUCLEOTIDE SEQUENCE</scope>
</reference>